<accession>A0A9P0GZP1</accession>
<keyword evidence="2" id="KW-1185">Reference proteome</keyword>
<organism evidence="1 2">
    <name type="scientific">Nezara viridula</name>
    <name type="common">Southern green stink bug</name>
    <name type="synonym">Cimex viridulus</name>
    <dbReference type="NCBI Taxonomy" id="85310"/>
    <lineage>
        <taxon>Eukaryota</taxon>
        <taxon>Metazoa</taxon>
        <taxon>Ecdysozoa</taxon>
        <taxon>Arthropoda</taxon>
        <taxon>Hexapoda</taxon>
        <taxon>Insecta</taxon>
        <taxon>Pterygota</taxon>
        <taxon>Neoptera</taxon>
        <taxon>Paraneoptera</taxon>
        <taxon>Hemiptera</taxon>
        <taxon>Heteroptera</taxon>
        <taxon>Panheteroptera</taxon>
        <taxon>Pentatomomorpha</taxon>
        <taxon>Pentatomoidea</taxon>
        <taxon>Pentatomidae</taxon>
        <taxon>Pentatominae</taxon>
        <taxon>Nezara</taxon>
    </lineage>
</organism>
<protein>
    <submittedName>
        <fullName evidence="1">Uncharacterized protein</fullName>
    </submittedName>
</protein>
<proteinExistence type="predicted"/>
<dbReference type="SUPFAM" id="SSF100910">
    <property type="entry name" value="Chemosensory protein Csp2"/>
    <property type="match status" value="1"/>
</dbReference>
<sequence>MFRTEWWTLGQRGKRFNLDKLKVSDTRTQYMEQLDKDLRAQRTNGDTNFRWKFRSKFADPPKFALPQQVPPLPLHEKFRLFSKLIRIMFSKQEERVGLEEGPGALTEQAVVRRPRWSMLLLIGLLAVRQMFGEAAISDTQLERQVLARLQVVDVDRILNNNRIINKYIKCILRQGVCPPEARDFRRVLPRLIKHLCEKCTDRQRTALKQIFTFVQSKFPKEWEQVKTLYASPEDQIRMEKFATT</sequence>
<dbReference type="PANTHER" id="PTHR11257:SF13">
    <property type="entry name" value="GEO07322P1"/>
    <property type="match status" value="1"/>
</dbReference>
<dbReference type="EMBL" id="OV725078">
    <property type="protein sequence ID" value="CAH1393629.1"/>
    <property type="molecule type" value="Genomic_DNA"/>
</dbReference>
<dbReference type="InterPro" id="IPR005055">
    <property type="entry name" value="A10/PebIII"/>
</dbReference>
<dbReference type="OrthoDB" id="6344725at2759"/>
<gene>
    <name evidence="1" type="ORF">NEZAVI_LOCUS4265</name>
</gene>
<evidence type="ECO:0000313" key="1">
    <source>
        <dbReference type="EMBL" id="CAH1393629.1"/>
    </source>
</evidence>
<dbReference type="AlphaFoldDB" id="A0A9P0GZP1"/>
<evidence type="ECO:0000313" key="2">
    <source>
        <dbReference type="Proteomes" id="UP001152798"/>
    </source>
</evidence>
<dbReference type="PANTHER" id="PTHR11257">
    <property type="entry name" value="CHEMOSENSORY PROTEIN-RELATED"/>
    <property type="match status" value="1"/>
</dbReference>
<dbReference type="InterPro" id="IPR036682">
    <property type="entry name" value="OS_D_A10/PebIII_sf"/>
</dbReference>
<dbReference type="Pfam" id="PF03392">
    <property type="entry name" value="OS-D"/>
    <property type="match status" value="1"/>
</dbReference>
<dbReference type="Gene3D" id="1.10.2080.10">
    <property type="entry name" value="Insect odorant-binding protein A10/Ejaculatory bulb-specific protein 3"/>
    <property type="match status" value="1"/>
</dbReference>
<name>A0A9P0GZP1_NEZVI</name>
<reference evidence="1" key="1">
    <citation type="submission" date="2022-01" db="EMBL/GenBank/DDBJ databases">
        <authorList>
            <person name="King R."/>
        </authorList>
    </citation>
    <scope>NUCLEOTIDE SEQUENCE</scope>
</reference>
<dbReference type="Proteomes" id="UP001152798">
    <property type="component" value="Chromosome 2"/>
</dbReference>